<dbReference type="EMBL" id="JANTZM010000043">
    <property type="protein sequence ID" value="MCS4159563.1"/>
    <property type="molecule type" value="Genomic_DNA"/>
</dbReference>
<gene>
    <name evidence="1" type="ORF">GGP82_003552</name>
    <name evidence="2" type="ORF">GGP99_003556</name>
</gene>
<dbReference type="AlphaFoldDB" id="A0A9X2U4Y7"/>
<reference evidence="1" key="1">
    <citation type="submission" date="2022-08" db="EMBL/GenBank/DDBJ databases">
        <title>Genomic Encyclopedia of Type Strains, Phase V (KMG-V): Genome sequencing to study the core and pangenomes of soil and plant-associated prokaryotes.</title>
        <authorList>
            <person name="Whitman W."/>
        </authorList>
    </citation>
    <scope>NUCLEOTIDE SEQUENCE</scope>
    <source>
        <strain evidence="1">SP2016B</strain>
        <strain evidence="2">SP3002</strain>
    </source>
</reference>
<dbReference type="EMBL" id="JANTYZ010000028">
    <property type="protein sequence ID" value="MCS3866969.1"/>
    <property type="molecule type" value="Genomic_DNA"/>
</dbReference>
<evidence type="ECO:0000313" key="3">
    <source>
        <dbReference type="Proteomes" id="UP001155034"/>
    </source>
</evidence>
<comment type="caution">
    <text evidence="1">The sequence shown here is derived from an EMBL/GenBank/DDBJ whole genome shotgun (WGS) entry which is preliminary data.</text>
</comment>
<organism evidence="1 3">
    <name type="scientific">Salinibacter ruber</name>
    <dbReference type="NCBI Taxonomy" id="146919"/>
    <lineage>
        <taxon>Bacteria</taxon>
        <taxon>Pseudomonadati</taxon>
        <taxon>Rhodothermota</taxon>
        <taxon>Rhodothermia</taxon>
        <taxon>Rhodothermales</taxon>
        <taxon>Salinibacteraceae</taxon>
        <taxon>Salinibacter</taxon>
    </lineage>
</organism>
<evidence type="ECO:0000313" key="2">
    <source>
        <dbReference type="EMBL" id="MCS4159563.1"/>
    </source>
</evidence>
<protein>
    <submittedName>
        <fullName evidence="1">Uncharacterized protein</fullName>
    </submittedName>
</protein>
<dbReference type="Proteomes" id="UP001155110">
    <property type="component" value="Unassembled WGS sequence"/>
</dbReference>
<accession>A0A9X2U4Y7</accession>
<evidence type="ECO:0000313" key="1">
    <source>
        <dbReference type="EMBL" id="MCS3866969.1"/>
    </source>
</evidence>
<sequence>MRTIQSRRSYRQFFSSWVSRIGLIRENGNGHAETQPLIFNQTYVQLCLPIASVPHSYCVLPPW</sequence>
<proteinExistence type="predicted"/>
<dbReference type="Proteomes" id="UP001155034">
    <property type="component" value="Unassembled WGS sequence"/>
</dbReference>
<name>A0A9X2U4Y7_9BACT</name>